<feature type="compositionally biased region" description="Basic and acidic residues" evidence="1">
    <location>
        <begin position="43"/>
        <end position="54"/>
    </location>
</feature>
<dbReference type="KEGG" id="aoi:AORI_4888"/>
<dbReference type="Proteomes" id="UP000013968">
    <property type="component" value="Chromosome"/>
</dbReference>
<dbReference type="AlphaFoldDB" id="R4T984"/>
<sequence length="128" mass="14515">MHRPPQQRIRQPSGMPEPQHHEVPEFGPPVFRRPQGEFVESVEAARRGEPEPHRLPGFVGLDVVPHRPVPAGRSHPEWPVEPHRRPRVDGPEPVTVRGQCVDQRADALLCHVDDPVMPVPYAHRASQF</sequence>
<evidence type="ECO:0000313" key="3">
    <source>
        <dbReference type="Proteomes" id="UP000013968"/>
    </source>
</evidence>
<feature type="region of interest" description="Disordered" evidence="1">
    <location>
        <begin position="42"/>
        <end position="61"/>
    </location>
</feature>
<dbReference type="EMBL" id="CP003410">
    <property type="protein sequence ID" value="AGM07472.1"/>
    <property type="molecule type" value="Genomic_DNA"/>
</dbReference>
<feature type="region of interest" description="Disordered" evidence="1">
    <location>
        <begin position="1"/>
        <end position="36"/>
    </location>
</feature>
<proteinExistence type="predicted"/>
<feature type="region of interest" description="Disordered" evidence="1">
    <location>
        <begin position="66"/>
        <end position="94"/>
    </location>
</feature>
<gene>
    <name evidence="2" type="ORF">AORI_4888</name>
</gene>
<dbReference type="HOGENOM" id="CLU_2115861_0_0_11"/>
<organism evidence="2 3">
    <name type="scientific">Amycolatopsis keratiniphila</name>
    <dbReference type="NCBI Taxonomy" id="129921"/>
    <lineage>
        <taxon>Bacteria</taxon>
        <taxon>Bacillati</taxon>
        <taxon>Actinomycetota</taxon>
        <taxon>Actinomycetes</taxon>
        <taxon>Pseudonocardiales</taxon>
        <taxon>Pseudonocardiaceae</taxon>
        <taxon>Amycolatopsis</taxon>
        <taxon>Amycolatopsis japonica group</taxon>
    </lineage>
</organism>
<feature type="compositionally biased region" description="Basic and acidic residues" evidence="1">
    <location>
        <begin position="74"/>
        <end position="90"/>
    </location>
</feature>
<protein>
    <submittedName>
        <fullName evidence="2">Uncharacterized protein</fullName>
    </submittedName>
</protein>
<accession>R4T984</accession>
<dbReference type="PATRIC" id="fig|1156913.3.peg.4971"/>
<keyword evidence="3" id="KW-1185">Reference proteome</keyword>
<name>R4T984_9PSEU</name>
<evidence type="ECO:0000256" key="1">
    <source>
        <dbReference type="SAM" id="MobiDB-lite"/>
    </source>
</evidence>
<evidence type="ECO:0000313" key="2">
    <source>
        <dbReference type="EMBL" id="AGM07472.1"/>
    </source>
</evidence>
<reference evidence="2 3" key="1">
    <citation type="journal article" date="2013" name="BMC Genomics">
        <title>ContigScape: a Cytoscape plugin facilitating microbial genome gap closing.</title>
        <authorList>
            <person name="Tang B."/>
            <person name="Wang Q."/>
            <person name="Yang M."/>
            <person name="Xie F."/>
            <person name="Zhu Y."/>
            <person name="Zhuo Y."/>
            <person name="Wang S."/>
            <person name="Gao H."/>
            <person name="Ding X."/>
            <person name="Zhang L."/>
            <person name="Zhao G."/>
            <person name="Zheng H."/>
        </authorList>
    </citation>
    <scope>NUCLEOTIDE SEQUENCE [LARGE SCALE GENOMIC DNA]</scope>
    <source>
        <strain evidence="2 3">HCCB10007</strain>
    </source>
</reference>